<accession>A0A146EYV9</accession>
<sequence length="49" mass="5193">MSATPHPILLLGAASCVPLASGATAQALSASSRLPQLSYAHERIRRRHK</sequence>
<protein>
    <submittedName>
        <fullName evidence="2">Gramicidin S synthetase 1</fullName>
    </submittedName>
</protein>
<proteinExistence type="predicted"/>
<dbReference type="AlphaFoldDB" id="A0A146EYV9"/>
<evidence type="ECO:0000313" key="3">
    <source>
        <dbReference type="Proteomes" id="UP000075230"/>
    </source>
</evidence>
<name>A0A146EYV9_ASPKA</name>
<feature type="signal peptide" evidence="1">
    <location>
        <begin position="1"/>
        <end position="22"/>
    </location>
</feature>
<dbReference type="Proteomes" id="UP000075230">
    <property type="component" value="Unassembled WGS sequence"/>
</dbReference>
<dbReference type="EMBL" id="BCWF01000004">
    <property type="protein sequence ID" value="GAT19236.1"/>
    <property type="molecule type" value="Genomic_DNA"/>
</dbReference>
<evidence type="ECO:0000256" key="1">
    <source>
        <dbReference type="SAM" id="SignalP"/>
    </source>
</evidence>
<gene>
    <name evidence="2" type="ORF">RIB2604_00401690</name>
</gene>
<comment type="caution">
    <text evidence="2">The sequence shown here is derived from an EMBL/GenBank/DDBJ whole genome shotgun (WGS) entry which is preliminary data.</text>
</comment>
<keyword evidence="1" id="KW-0732">Signal</keyword>
<reference evidence="3" key="2">
    <citation type="submission" date="2016-02" db="EMBL/GenBank/DDBJ databases">
        <title>Genome sequencing of Aspergillus luchuensis NBRC 4314.</title>
        <authorList>
            <person name="Yamada O."/>
        </authorList>
    </citation>
    <scope>NUCLEOTIDE SEQUENCE [LARGE SCALE GENOMIC DNA]</scope>
    <source>
        <strain evidence="3">RIB 2604</strain>
    </source>
</reference>
<evidence type="ECO:0000313" key="2">
    <source>
        <dbReference type="EMBL" id="GAT19236.1"/>
    </source>
</evidence>
<organism evidence="2 3">
    <name type="scientific">Aspergillus kawachii</name>
    <name type="common">White koji mold</name>
    <name type="synonym">Aspergillus awamori var. kawachi</name>
    <dbReference type="NCBI Taxonomy" id="1069201"/>
    <lineage>
        <taxon>Eukaryota</taxon>
        <taxon>Fungi</taxon>
        <taxon>Dikarya</taxon>
        <taxon>Ascomycota</taxon>
        <taxon>Pezizomycotina</taxon>
        <taxon>Eurotiomycetes</taxon>
        <taxon>Eurotiomycetidae</taxon>
        <taxon>Eurotiales</taxon>
        <taxon>Aspergillaceae</taxon>
        <taxon>Aspergillus</taxon>
        <taxon>Aspergillus subgen. Circumdati</taxon>
    </lineage>
</organism>
<reference evidence="2 3" key="1">
    <citation type="journal article" date="2016" name="DNA Res.">
        <title>Genome sequence of Aspergillus luchuensis NBRC 4314.</title>
        <authorList>
            <person name="Yamada O."/>
            <person name="Machida M."/>
            <person name="Hosoyama A."/>
            <person name="Goto M."/>
            <person name="Takahashi T."/>
            <person name="Futagami T."/>
            <person name="Yamagata Y."/>
            <person name="Takeuchi M."/>
            <person name="Kobayashi T."/>
            <person name="Koike H."/>
            <person name="Abe K."/>
            <person name="Asai K."/>
            <person name="Arita M."/>
            <person name="Fujita N."/>
            <person name="Fukuda K."/>
            <person name="Higa K."/>
            <person name="Horikawa H."/>
            <person name="Ishikawa T."/>
            <person name="Jinno K."/>
            <person name="Kato Y."/>
            <person name="Kirimura K."/>
            <person name="Mizutani O."/>
            <person name="Nakasone K."/>
            <person name="Sano M."/>
            <person name="Shiraishi Y."/>
            <person name="Tsukahara M."/>
            <person name="Gomi K."/>
        </authorList>
    </citation>
    <scope>NUCLEOTIDE SEQUENCE [LARGE SCALE GENOMIC DNA]</scope>
    <source>
        <strain evidence="2 3">RIB 2604</strain>
    </source>
</reference>
<feature type="chain" id="PRO_5007523502" evidence="1">
    <location>
        <begin position="23"/>
        <end position="49"/>
    </location>
</feature>